<dbReference type="OrthoDB" id="2153847at2759"/>
<dbReference type="AlphaFoldDB" id="A0A9W4UA57"/>
<feature type="chain" id="PRO_5040964034" evidence="1">
    <location>
        <begin position="18"/>
        <end position="103"/>
    </location>
</feature>
<sequence length="103" mass="10967">MQFTTFAILAILATVQARVLPRQNDAQKFTGALGGIKATPVLDSGNADRPFFVKGDTFVNAGAALQRSCDQQMNACMNLVNSQQANFKAADCQAQQQQCNAAA</sequence>
<dbReference type="EMBL" id="CAOQHR010000002">
    <property type="protein sequence ID" value="CAI6319371.1"/>
    <property type="molecule type" value="Genomic_DNA"/>
</dbReference>
<organism evidence="2 3">
    <name type="scientific">Periconia digitata</name>
    <dbReference type="NCBI Taxonomy" id="1303443"/>
    <lineage>
        <taxon>Eukaryota</taxon>
        <taxon>Fungi</taxon>
        <taxon>Dikarya</taxon>
        <taxon>Ascomycota</taxon>
        <taxon>Pezizomycotina</taxon>
        <taxon>Dothideomycetes</taxon>
        <taxon>Pleosporomycetidae</taxon>
        <taxon>Pleosporales</taxon>
        <taxon>Massarineae</taxon>
        <taxon>Periconiaceae</taxon>
        <taxon>Periconia</taxon>
    </lineage>
</organism>
<evidence type="ECO:0000313" key="3">
    <source>
        <dbReference type="Proteomes" id="UP001152607"/>
    </source>
</evidence>
<keyword evidence="1" id="KW-0732">Signal</keyword>
<feature type="signal peptide" evidence="1">
    <location>
        <begin position="1"/>
        <end position="17"/>
    </location>
</feature>
<protein>
    <submittedName>
        <fullName evidence="2">Uncharacterized protein</fullName>
    </submittedName>
</protein>
<proteinExistence type="predicted"/>
<name>A0A9W4UA57_9PLEO</name>
<gene>
    <name evidence="2" type="ORF">PDIGIT_LOCUS3535</name>
</gene>
<evidence type="ECO:0000256" key="1">
    <source>
        <dbReference type="SAM" id="SignalP"/>
    </source>
</evidence>
<dbReference type="Proteomes" id="UP001152607">
    <property type="component" value="Unassembled WGS sequence"/>
</dbReference>
<keyword evidence="3" id="KW-1185">Reference proteome</keyword>
<accession>A0A9W4UA57</accession>
<reference evidence="2" key="1">
    <citation type="submission" date="2023-01" db="EMBL/GenBank/DDBJ databases">
        <authorList>
            <person name="Van Ghelder C."/>
            <person name="Rancurel C."/>
        </authorList>
    </citation>
    <scope>NUCLEOTIDE SEQUENCE</scope>
    <source>
        <strain evidence="2">CNCM I-4278</strain>
    </source>
</reference>
<evidence type="ECO:0000313" key="2">
    <source>
        <dbReference type="EMBL" id="CAI6319371.1"/>
    </source>
</evidence>
<comment type="caution">
    <text evidence="2">The sequence shown here is derived from an EMBL/GenBank/DDBJ whole genome shotgun (WGS) entry which is preliminary data.</text>
</comment>